<keyword evidence="2" id="KW-1185">Reference proteome</keyword>
<dbReference type="AlphaFoldDB" id="A0A836CC36"/>
<comment type="caution">
    <text evidence="1">The sequence shown here is derived from an EMBL/GenBank/DDBJ whole genome shotgun (WGS) entry which is preliminary data.</text>
</comment>
<organism evidence="1 2">
    <name type="scientific">Tribonema minus</name>
    <dbReference type="NCBI Taxonomy" id="303371"/>
    <lineage>
        <taxon>Eukaryota</taxon>
        <taxon>Sar</taxon>
        <taxon>Stramenopiles</taxon>
        <taxon>Ochrophyta</taxon>
        <taxon>PX clade</taxon>
        <taxon>Xanthophyceae</taxon>
        <taxon>Tribonematales</taxon>
        <taxon>Tribonemataceae</taxon>
        <taxon>Tribonema</taxon>
    </lineage>
</organism>
<dbReference type="EMBL" id="JAFCMP010000412">
    <property type="protein sequence ID" value="KAG5180087.1"/>
    <property type="molecule type" value="Genomic_DNA"/>
</dbReference>
<dbReference type="OrthoDB" id="188715at2759"/>
<name>A0A836CC36_9STRA</name>
<proteinExistence type="predicted"/>
<dbReference type="Proteomes" id="UP000664859">
    <property type="component" value="Unassembled WGS sequence"/>
</dbReference>
<protein>
    <submittedName>
        <fullName evidence="1">Mannitol 1-phosphate dehydrogenase</fullName>
    </submittedName>
</protein>
<evidence type="ECO:0000313" key="1">
    <source>
        <dbReference type="EMBL" id="KAG5180087.1"/>
    </source>
</evidence>
<sequence>MVSSASSPLPPPDKKLGKAINNDRVHAFRQTYRYFRTGEAKGAKGEVDQFRIETGLENFPLNREALESETFATVESANAEVYNAVTNYRLSYARFRQGGSQGAKGEVSAVTRIMTMEHARSMPVAQRAKLLKREQREAHPDTKFHLHFGGGRLGLGLLSPAIAKAHDTGIPFALVDAPFGDYDDLVKRGHKTVSFFVNGEPTIQNVLLITKEEQLPENLLDPKTALFLCTTDTKLVNKVLAIATTVSTSLGPVMPKVVCPYFEKPTDKFIYCCENDHGMVEKLGETLEGKATVVTCMVDRICTGRTVEEDKVYTTSEPHLGEIVILNPPLGAPLPAFKGPNVMAPDSQATADYFCRRKIGLVNGMHTTLAFMSLLQECKGDTAEDVDLLAPEKASEEQQQMIRDFMVVRLLLVLYEHDTSVIKHAHNVKTDEEVARVLLDYGESTLKRYNTIQDKTSRVLGGGVANRWSTRLCNVKQFLDAHPQLGGISKRLLRMANVDEKHVRASVDKLVKDSEKFVGQKPTWEANK</sequence>
<reference evidence="1" key="1">
    <citation type="submission" date="2021-02" db="EMBL/GenBank/DDBJ databases">
        <title>First Annotated Genome of the Yellow-green Alga Tribonema minus.</title>
        <authorList>
            <person name="Mahan K.M."/>
        </authorList>
    </citation>
    <scope>NUCLEOTIDE SEQUENCE</scope>
    <source>
        <strain evidence="1">UTEX B ZZ1240</strain>
    </source>
</reference>
<accession>A0A836CC36</accession>
<dbReference type="Gene3D" id="3.40.50.720">
    <property type="entry name" value="NAD(P)-binding Rossmann-like Domain"/>
    <property type="match status" value="1"/>
</dbReference>
<gene>
    <name evidence="1" type="ORF">JKP88DRAFT_200571</name>
</gene>
<evidence type="ECO:0000313" key="2">
    <source>
        <dbReference type="Proteomes" id="UP000664859"/>
    </source>
</evidence>